<gene>
    <name evidence="3" type="ORF">N7498_001718</name>
</gene>
<name>A0A9W9N8U6_9EURO</name>
<evidence type="ECO:0000256" key="1">
    <source>
        <dbReference type="SAM" id="MobiDB-lite"/>
    </source>
</evidence>
<dbReference type="Proteomes" id="UP001150904">
    <property type="component" value="Unassembled WGS sequence"/>
</dbReference>
<evidence type="ECO:0000313" key="4">
    <source>
        <dbReference type="Proteomes" id="UP001150904"/>
    </source>
</evidence>
<protein>
    <submittedName>
        <fullName evidence="3">Uncharacterized protein</fullName>
    </submittedName>
</protein>
<dbReference type="OrthoDB" id="3202396at2759"/>
<dbReference type="AlphaFoldDB" id="A0A9W9N8U6"/>
<evidence type="ECO:0000313" key="3">
    <source>
        <dbReference type="EMBL" id="KAJ5215311.1"/>
    </source>
</evidence>
<feature type="transmembrane region" description="Helical" evidence="2">
    <location>
        <begin position="7"/>
        <end position="27"/>
    </location>
</feature>
<keyword evidence="4" id="KW-1185">Reference proteome</keyword>
<evidence type="ECO:0000256" key="2">
    <source>
        <dbReference type="SAM" id="Phobius"/>
    </source>
</evidence>
<dbReference type="RefSeq" id="XP_058311124.1">
    <property type="nucleotide sequence ID" value="XM_058448780.1"/>
</dbReference>
<organism evidence="3 4">
    <name type="scientific">Penicillium cinerascens</name>
    <dbReference type="NCBI Taxonomy" id="70096"/>
    <lineage>
        <taxon>Eukaryota</taxon>
        <taxon>Fungi</taxon>
        <taxon>Dikarya</taxon>
        <taxon>Ascomycota</taxon>
        <taxon>Pezizomycotina</taxon>
        <taxon>Eurotiomycetes</taxon>
        <taxon>Eurotiomycetidae</taxon>
        <taxon>Eurotiales</taxon>
        <taxon>Aspergillaceae</taxon>
        <taxon>Penicillium</taxon>
    </lineage>
</organism>
<reference evidence="3" key="1">
    <citation type="submission" date="2022-12" db="EMBL/GenBank/DDBJ databases">
        <authorList>
            <person name="Petersen C."/>
        </authorList>
    </citation>
    <scope>NUCLEOTIDE SEQUENCE</scope>
    <source>
        <strain evidence="3">IBT 15544</strain>
    </source>
</reference>
<proteinExistence type="predicted"/>
<dbReference type="EMBL" id="JAPQKR010000005">
    <property type="protein sequence ID" value="KAJ5215311.1"/>
    <property type="molecule type" value="Genomic_DNA"/>
</dbReference>
<sequence>MHFIRDAFTLPTWIFLGALLQSTLLLLLPTHVAILPVIIYFIVRFIDSVLIWHGMRPNPHMSGVVPGKTTAQFPGSTTPSQNPIVVIKLAARSNHPLGIFHPHMRTISSFFNRMVKDLDDNSERYDFLGASSYMANERATANEVMILAYFRTYEGLHAFAHTEGGVHREAWSYWNTEVMAKGKTEESRMFGIMHEVYQVPVGKWENIYVNYHPSGLGATTHKVNVHGQEKWASPLVDARKGLLRSSKGRMAVSTGGDNEIYGDDPYANENA</sequence>
<reference evidence="3" key="2">
    <citation type="journal article" date="2023" name="IMA Fungus">
        <title>Comparative genomic study of the Penicillium genus elucidates a diverse pangenome and 15 lateral gene transfer events.</title>
        <authorList>
            <person name="Petersen C."/>
            <person name="Sorensen T."/>
            <person name="Nielsen M.R."/>
            <person name="Sondergaard T.E."/>
            <person name="Sorensen J.L."/>
            <person name="Fitzpatrick D.A."/>
            <person name="Frisvad J.C."/>
            <person name="Nielsen K.L."/>
        </authorList>
    </citation>
    <scope>NUCLEOTIDE SEQUENCE</scope>
    <source>
        <strain evidence="3">IBT 15544</strain>
    </source>
</reference>
<keyword evidence="2" id="KW-0812">Transmembrane</keyword>
<accession>A0A9W9N8U6</accession>
<dbReference type="GeneID" id="83176081"/>
<keyword evidence="2" id="KW-0472">Membrane</keyword>
<keyword evidence="2" id="KW-1133">Transmembrane helix</keyword>
<feature type="region of interest" description="Disordered" evidence="1">
    <location>
        <begin position="249"/>
        <end position="271"/>
    </location>
</feature>
<dbReference type="InterPro" id="IPR025444">
    <property type="entry name" value="Monooxy_af470"/>
</dbReference>
<dbReference type="Pfam" id="PF13826">
    <property type="entry name" value="Monooxy_af470-like"/>
    <property type="match status" value="1"/>
</dbReference>
<comment type="caution">
    <text evidence="3">The sequence shown here is derived from an EMBL/GenBank/DDBJ whole genome shotgun (WGS) entry which is preliminary data.</text>
</comment>